<name>A0A5C8NX41_9BACI</name>
<evidence type="ECO:0000256" key="5">
    <source>
        <dbReference type="ARBA" id="ARBA00023136"/>
    </source>
</evidence>
<feature type="transmembrane region" description="Helical" evidence="6">
    <location>
        <begin position="329"/>
        <end position="349"/>
    </location>
</feature>
<feature type="transmembrane region" description="Helical" evidence="6">
    <location>
        <begin position="432"/>
        <end position="455"/>
    </location>
</feature>
<keyword evidence="2" id="KW-1003">Cell membrane</keyword>
<dbReference type="RefSeq" id="WP_147666435.1">
    <property type="nucleotide sequence ID" value="NZ_VDUW01000003.1"/>
</dbReference>
<keyword evidence="4 6" id="KW-1133">Transmembrane helix</keyword>
<dbReference type="AlphaFoldDB" id="A0A5C8NX41"/>
<dbReference type="InterPro" id="IPR004869">
    <property type="entry name" value="MMPL_dom"/>
</dbReference>
<sequence length="462" mass="51899">MSNQKDRVKKSLYQTIIKMVPAVFTALVATGLGFIALYTSPVPMIQDFGKMLTIGLIVSFFLGIFFLIPLLFTRDYFFSSSNKKVQNKLKEKEGKPSKVDLILDWFTRKTIAFRWLIIGLALVAAVFGIWLDIDAGVETDVETFMPQDTQALKDIHKLRDVVGSTDQVSIVYHGNDIVSDKVISWVDNLTETLALEFPEAIVDTKSITSVVKQMNDGKLPDQKSFHEQITDLPEEQLKLFMNEDQTKGVITVGIKHLETEELQLFVDDLDTFLKKNKLDKMETIITGKSVLDIEMIKGLTTGRYQMTLLGMGLVFFGLLFIYRHPIKAFIPLLPILFIVGWSGLAMYFLDISYTPLTATLGALIIGIGTEFTVLVMERFYEERRNGRLAIDAIRITNKKIGKAIFTSALTTIGGFSALLASDFVILNNFGKMTLINISFALISTIVVMPSILIILDRFVKIE</sequence>
<evidence type="ECO:0000256" key="6">
    <source>
        <dbReference type="SAM" id="Phobius"/>
    </source>
</evidence>
<dbReference type="EMBL" id="VDUW01000003">
    <property type="protein sequence ID" value="TXL65765.1"/>
    <property type="molecule type" value="Genomic_DNA"/>
</dbReference>
<comment type="caution">
    <text evidence="8">The sequence shown here is derived from an EMBL/GenBank/DDBJ whole genome shotgun (WGS) entry which is preliminary data.</text>
</comment>
<feature type="transmembrane region" description="Helical" evidence="6">
    <location>
        <begin position="20"/>
        <end position="39"/>
    </location>
</feature>
<evidence type="ECO:0000256" key="3">
    <source>
        <dbReference type="ARBA" id="ARBA00022692"/>
    </source>
</evidence>
<dbReference type="SUPFAM" id="SSF82866">
    <property type="entry name" value="Multidrug efflux transporter AcrB transmembrane domain"/>
    <property type="match status" value="2"/>
</dbReference>
<protein>
    <recommendedName>
        <fullName evidence="7">SSD domain-containing protein</fullName>
    </recommendedName>
</protein>
<dbReference type="PANTHER" id="PTHR33406">
    <property type="entry name" value="MEMBRANE PROTEIN MJ1562-RELATED"/>
    <property type="match status" value="1"/>
</dbReference>
<keyword evidence="3 6" id="KW-0812">Transmembrane</keyword>
<dbReference type="Gene3D" id="1.20.1640.10">
    <property type="entry name" value="Multidrug efflux transporter AcrB transmembrane domain"/>
    <property type="match status" value="2"/>
</dbReference>
<feature type="domain" description="SSD" evidence="7">
    <location>
        <begin position="1"/>
        <end position="73"/>
    </location>
</feature>
<dbReference type="GO" id="GO:0005886">
    <property type="term" value="C:plasma membrane"/>
    <property type="evidence" value="ECO:0007669"/>
    <property type="project" value="UniProtKB-SubCell"/>
</dbReference>
<comment type="subcellular location">
    <subcellularLocation>
        <location evidence="1">Cell membrane</location>
        <topology evidence="1">Multi-pass membrane protein</topology>
    </subcellularLocation>
</comment>
<reference evidence="8 9" key="1">
    <citation type="submission" date="2019-06" db="EMBL/GenBank/DDBJ databases">
        <title>Cerasibacillus sp. nov., isolated from maize field.</title>
        <authorList>
            <person name="Lin S.-Y."/>
            <person name="Tsai C.-F."/>
            <person name="Young C.-C."/>
        </authorList>
    </citation>
    <scope>NUCLEOTIDE SEQUENCE [LARGE SCALE GENOMIC DNA]</scope>
    <source>
        <strain evidence="8 9">CC-CFT480</strain>
    </source>
</reference>
<gene>
    <name evidence="8" type="ORF">FHP05_06495</name>
</gene>
<proteinExistence type="predicted"/>
<feature type="transmembrane region" description="Helical" evidence="6">
    <location>
        <begin position="403"/>
        <end position="426"/>
    </location>
</feature>
<evidence type="ECO:0000313" key="9">
    <source>
        <dbReference type="Proteomes" id="UP000321574"/>
    </source>
</evidence>
<feature type="transmembrane region" description="Helical" evidence="6">
    <location>
        <begin position="51"/>
        <end position="72"/>
    </location>
</feature>
<dbReference type="OrthoDB" id="9809027at2"/>
<dbReference type="InterPro" id="IPR050545">
    <property type="entry name" value="Mycobact_MmpL"/>
</dbReference>
<evidence type="ECO:0000259" key="7">
    <source>
        <dbReference type="PROSITE" id="PS50156"/>
    </source>
</evidence>
<organism evidence="8 9">
    <name type="scientific">Cerasibacillus terrae</name>
    <dbReference type="NCBI Taxonomy" id="2498845"/>
    <lineage>
        <taxon>Bacteria</taxon>
        <taxon>Bacillati</taxon>
        <taxon>Bacillota</taxon>
        <taxon>Bacilli</taxon>
        <taxon>Bacillales</taxon>
        <taxon>Bacillaceae</taxon>
        <taxon>Cerasibacillus</taxon>
    </lineage>
</organism>
<evidence type="ECO:0000256" key="4">
    <source>
        <dbReference type="ARBA" id="ARBA00022989"/>
    </source>
</evidence>
<feature type="transmembrane region" description="Helical" evidence="6">
    <location>
        <begin position="304"/>
        <end position="322"/>
    </location>
</feature>
<dbReference type="Pfam" id="PF03176">
    <property type="entry name" value="MMPL"/>
    <property type="match status" value="1"/>
</dbReference>
<feature type="transmembrane region" description="Helical" evidence="6">
    <location>
        <begin position="355"/>
        <end position="376"/>
    </location>
</feature>
<evidence type="ECO:0000256" key="2">
    <source>
        <dbReference type="ARBA" id="ARBA00022475"/>
    </source>
</evidence>
<evidence type="ECO:0000313" key="8">
    <source>
        <dbReference type="EMBL" id="TXL65765.1"/>
    </source>
</evidence>
<keyword evidence="9" id="KW-1185">Reference proteome</keyword>
<dbReference type="PANTHER" id="PTHR33406:SF13">
    <property type="entry name" value="MEMBRANE PROTEIN YDFJ"/>
    <property type="match status" value="1"/>
</dbReference>
<dbReference type="PROSITE" id="PS50156">
    <property type="entry name" value="SSD"/>
    <property type="match status" value="1"/>
</dbReference>
<dbReference type="InterPro" id="IPR000731">
    <property type="entry name" value="SSD"/>
</dbReference>
<dbReference type="Proteomes" id="UP000321574">
    <property type="component" value="Unassembled WGS sequence"/>
</dbReference>
<accession>A0A5C8NX41</accession>
<keyword evidence="5 6" id="KW-0472">Membrane</keyword>
<evidence type="ECO:0000256" key="1">
    <source>
        <dbReference type="ARBA" id="ARBA00004651"/>
    </source>
</evidence>
<feature type="transmembrane region" description="Helical" evidence="6">
    <location>
        <begin position="111"/>
        <end position="131"/>
    </location>
</feature>